<gene>
    <name evidence="1" type="ORF">MENTE1834_LOCUS21762</name>
</gene>
<evidence type="ECO:0000313" key="2">
    <source>
        <dbReference type="Proteomes" id="UP001497535"/>
    </source>
</evidence>
<evidence type="ECO:0000313" key="1">
    <source>
        <dbReference type="EMBL" id="CAK5074987.1"/>
    </source>
</evidence>
<sequence>MTGWTIISVSLCFLSIVPLFVFVLCCSKRRKGRIINKTKTKKATKVAGTTPIEIKVDSQINVDISNIEIQQDFSQQESSELPVIETSSNPSEKIIDETKSQHKHPIQPRQTSRSVKQTHTMYNIVEEKEEESNEEKKENKNESKSSKVENKDKIKSSENKVLIESSNRPLQIQKINGEDKPSESSETEKEENNNEEENKENINNKNEQDWGDSDEDFDAIYDLGHDAHGATPIQDEHHGSVLMHLLSQVRIGMDLGKVTLPTFILERRSLLEMYADFFAHPDCFIEATKEPSTPESRFLCVLLNYLTSFYPARKSGKAKKPYNPVLGEIFRCRWTIPGTQPCKQKTKNGPFPGSATNQVTFIAEQVSHHPPITAFYAEHPKSDISFNAYIYTKSVYLGLSIALHNIGQGVLTLHRYEENYSITFPSAYGRAVMSSAPWFELEGKVKIHCEETQYRAEIEFHGKPLLFGKPHQISGSIYHGNNSKKPIMYLKGEWNGQIFIREGNRGKDRLFVDTRAKPDVVKECVPVMQQEEKESRRLWRHVTAALFHNNLEVATEAKHLVEQQQRDERTQREKKKIAWQTRYFEKGSDEYSWDYKEQLNQRDTQ</sequence>
<dbReference type="Proteomes" id="UP001497535">
    <property type="component" value="Unassembled WGS sequence"/>
</dbReference>
<reference evidence="1" key="1">
    <citation type="submission" date="2023-11" db="EMBL/GenBank/DDBJ databases">
        <authorList>
            <person name="Poullet M."/>
        </authorList>
    </citation>
    <scope>NUCLEOTIDE SEQUENCE</scope>
    <source>
        <strain evidence="1">E1834</strain>
    </source>
</reference>
<accession>A0ACB0Z7L9</accession>
<proteinExistence type="predicted"/>
<comment type="caution">
    <text evidence="1">The sequence shown here is derived from an EMBL/GenBank/DDBJ whole genome shotgun (WGS) entry which is preliminary data.</text>
</comment>
<protein>
    <submittedName>
        <fullName evidence="1">Uncharacterized protein</fullName>
    </submittedName>
</protein>
<name>A0ACB0Z7L9_MELEN</name>
<keyword evidence="2" id="KW-1185">Reference proteome</keyword>
<organism evidence="1 2">
    <name type="scientific">Meloidogyne enterolobii</name>
    <name type="common">Root-knot nematode worm</name>
    <name type="synonym">Meloidogyne mayaguensis</name>
    <dbReference type="NCBI Taxonomy" id="390850"/>
    <lineage>
        <taxon>Eukaryota</taxon>
        <taxon>Metazoa</taxon>
        <taxon>Ecdysozoa</taxon>
        <taxon>Nematoda</taxon>
        <taxon>Chromadorea</taxon>
        <taxon>Rhabditida</taxon>
        <taxon>Tylenchina</taxon>
        <taxon>Tylenchomorpha</taxon>
        <taxon>Tylenchoidea</taxon>
        <taxon>Meloidogynidae</taxon>
        <taxon>Meloidogyninae</taxon>
        <taxon>Meloidogyne</taxon>
    </lineage>
</organism>
<dbReference type="EMBL" id="CAVMJV010000027">
    <property type="protein sequence ID" value="CAK5074987.1"/>
    <property type="molecule type" value="Genomic_DNA"/>
</dbReference>